<name>A0A6M3LIU6_9ZZZZ</name>
<protein>
    <submittedName>
        <fullName evidence="1">Uncharacterized protein</fullName>
    </submittedName>
</protein>
<sequence length="77" mass="9384">MNERMRTTPWRELSAWKEYTDGTHVRYWTGTEQAYHLWCFLGRGWWQYPTRFSDRPVRYCSAYRADEAMGLLIDKPS</sequence>
<organism evidence="1">
    <name type="scientific">viral metagenome</name>
    <dbReference type="NCBI Taxonomy" id="1070528"/>
    <lineage>
        <taxon>unclassified sequences</taxon>
        <taxon>metagenomes</taxon>
        <taxon>organismal metagenomes</taxon>
    </lineage>
</organism>
<dbReference type="EMBL" id="MT143153">
    <property type="protein sequence ID" value="QJA93492.1"/>
    <property type="molecule type" value="Genomic_DNA"/>
</dbReference>
<accession>A0A6M3LIU6</accession>
<proteinExistence type="predicted"/>
<gene>
    <name evidence="1" type="ORF">MM415B04213_0006</name>
</gene>
<reference evidence="1" key="1">
    <citation type="submission" date="2020-03" db="EMBL/GenBank/DDBJ databases">
        <title>The deep terrestrial virosphere.</title>
        <authorList>
            <person name="Holmfeldt K."/>
            <person name="Nilsson E."/>
            <person name="Simone D."/>
            <person name="Lopez-Fernandez M."/>
            <person name="Wu X."/>
            <person name="de Brujin I."/>
            <person name="Lundin D."/>
            <person name="Andersson A."/>
            <person name="Bertilsson S."/>
            <person name="Dopson M."/>
        </authorList>
    </citation>
    <scope>NUCLEOTIDE SEQUENCE</scope>
    <source>
        <strain evidence="1">MM415B04213</strain>
    </source>
</reference>
<evidence type="ECO:0000313" key="1">
    <source>
        <dbReference type="EMBL" id="QJA93492.1"/>
    </source>
</evidence>
<dbReference type="AlphaFoldDB" id="A0A6M3LIU6"/>